<dbReference type="EMBL" id="JADQDC010000001">
    <property type="protein sequence ID" value="MBF9149726.1"/>
    <property type="molecule type" value="Genomic_DNA"/>
</dbReference>
<evidence type="ECO:0000313" key="6">
    <source>
        <dbReference type="EMBL" id="MBF9149726.1"/>
    </source>
</evidence>
<dbReference type="PANTHER" id="PTHR43400:SF10">
    <property type="entry name" value="3-OXOSTEROID 1-DEHYDROGENASE"/>
    <property type="match status" value="1"/>
</dbReference>
<dbReference type="PANTHER" id="PTHR43400">
    <property type="entry name" value="FUMARATE REDUCTASE"/>
    <property type="match status" value="1"/>
</dbReference>
<comment type="caution">
    <text evidence="6">The sequence shown here is derived from an EMBL/GenBank/DDBJ whole genome shotgun (WGS) entry which is preliminary data.</text>
</comment>
<evidence type="ECO:0000313" key="7">
    <source>
        <dbReference type="Proteomes" id="UP000600799"/>
    </source>
</evidence>
<dbReference type="SUPFAM" id="SSF56425">
    <property type="entry name" value="Succinate dehydrogenase/fumarate reductase flavoprotein, catalytic domain"/>
    <property type="match status" value="1"/>
</dbReference>
<dbReference type="SUPFAM" id="SSF51905">
    <property type="entry name" value="FAD/NAD(P)-binding domain"/>
    <property type="match status" value="1"/>
</dbReference>
<keyword evidence="7" id="KW-1185">Reference proteome</keyword>
<gene>
    <name evidence="6" type="ORF">I2488_01795</name>
</gene>
<evidence type="ECO:0000259" key="5">
    <source>
        <dbReference type="Pfam" id="PF00890"/>
    </source>
</evidence>
<dbReference type="NCBIfam" id="NF005511">
    <property type="entry name" value="PRK07121.1-4"/>
    <property type="match status" value="1"/>
</dbReference>
<sequence>MQPGSVWQENRQSAVPQPGTRIDAWGLAIDAPLTLDDADAHDWAGEADVVVVGLGGAGVSAALEGLERGLSVIALDHYDGGGSSAANGGVYYAGGGTSIQREAGVHDDPAMMEAYLRTEVGDVVPDHALRDFCEGSAETFEWLRRHGAPFSATLHAKKTSYPPLDRFLYHPDSSLAEPFRSHTPPAARGHRTVRRNGKKPWGLGAGIWEPLRDAALKRGLQLHTQAEARQLGVDATGRVIGVRVEMFADPAVQKRYSRLIAKAGAWMAMLSPTFPGARFTFARGYHYLAKARELERQNRKSAWFRARRGVVLSAGGFICNPEMVRHFAAPYAAGLPNGTLGDNGSGIMLGVTVGGATGLMERVSAWRFLSPPASWGRGMLVDGTGARYVNETWYGARIGDAMVERHGGRGWIVLDAKLFRQSLRDAFAPDTLGFQRDITLVNAMFASVKAATPEALARKMGFDPAVFATTLETYNRAARREAPDPLFKDGADLAVLDQGPFYAIDASVDARMFPIACMTVGGLLVDEATGAVKSLDGGRVAGLYAAGRNAVGICSNLYVSGLSYADCVWSGRRAARAIAGAGPEPTDP</sequence>
<proteinExistence type="predicted"/>
<evidence type="ECO:0000256" key="1">
    <source>
        <dbReference type="ARBA" id="ARBA00001974"/>
    </source>
</evidence>
<dbReference type="InterPro" id="IPR027477">
    <property type="entry name" value="Succ_DH/fumarate_Rdtase_cat_sf"/>
</dbReference>
<accession>A0ABS0HC15</accession>
<comment type="cofactor">
    <cofactor evidence="1">
        <name>FAD</name>
        <dbReference type="ChEBI" id="CHEBI:57692"/>
    </cofactor>
</comment>
<keyword evidence="2" id="KW-0285">Flavoprotein</keyword>
<dbReference type="Pfam" id="PF00890">
    <property type="entry name" value="FAD_binding_2"/>
    <property type="match status" value="1"/>
</dbReference>
<dbReference type="Gene3D" id="3.50.50.60">
    <property type="entry name" value="FAD/NAD(P)-binding domain"/>
    <property type="match status" value="3"/>
</dbReference>
<keyword evidence="3" id="KW-0274">FAD</keyword>
<evidence type="ECO:0000256" key="3">
    <source>
        <dbReference type="ARBA" id="ARBA00022827"/>
    </source>
</evidence>
<reference evidence="6 7" key="1">
    <citation type="submission" date="2020-11" db="EMBL/GenBank/DDBJ databases">
        <title>The genome sequence of Novosphingobium sp. 1Y9A.</title>
        <authorList>
            <person name="Liu Y."/>
        </authorList>
    </citation>
    <scope>NUCLEOTIDE SEQUENCE [LARGE SCALE GENOMIC DNA]</scope>
    <source>
        <strain evidence="6 7">1Y9A</strain>
    </source>
</reference>
<feature type="domain" description="FAD-dependent oxidoreductase 2 FAD-binding" evidence="5">
    <location>
        <begin position="48"/>
        <end position="551"/>
    </location>
</feature>
<evidence type="ECO:0000256" key="2">
    <source>
        <dbReference type="ARBA" id="ARBA00022630"/>
    </source>
</evidence>
<dbReference type="InterPro" id="IPR003953">
    <property type="entry name" value="FAD-dep_OxRdtase_2_FAD-bd"/>
</dbReference>
<dbReference type="InterPro" id="IPR036188">
    <property type="entry name" value="FAD/NAD-bd_sf"/>
</dbReference>
<evidence type="ECO:0000256" key="4">
    <source>
        <dbReference type="ARBA" id="ARBA00023002"/>
    </source>
</evidence>
<dbReference type="Gene3D" id="3.90.700.10">
    <property type="entry name" value="Succinate dehydrogenase/fumarate reductase flavoprotein, catalytic domain"/>
    <property type="match status" value="1"/>
</dbReference>
<keyword evidence="4" id="KW-0560">Oxidoreductase</keyword>
<dbReference type="Proteomes" id="UP000600799">
    <property type="component" value="Unassembled WGS sequence"/>
</dbReference>
<organism evidence="6 7">
    <name type="scientific">Novosphingobium jiangmenense</name>
    <dbReference type="NCBI Taxonomy" id="2791981"/>
    <lineage>
        <taxon>Bacteria</taxon>
        <taxon>Pseudomonadati</taxon>
        <taxon>Pseudomonadota</taxon>
        <taxon>Alphaproteobacteria</taxon>
        <taxon>Sphingomonadales</taxon>
        <taxon>Sphingomonadaceae</taxon>
        <taxon>Novosphingobium</taxon>
    </lineage>
</organism>
<name>A0ABS0HC15_9SPHN</name>
<protein>
    <submittedName>
        <fullName evidence="6">FAD-binding protein</fullName>
    </submittedName>
</protein>
<dbReference type="InterPro" id="IPR050315">
    <property type="entry name" value="FAD-oxidoreductase_2"/>
</dbReference>